<gene>
    <name evidence="1" type="ORF">IEO21_02420</name>
</gene>
<name>A0A8H7U4K3_9APHY</name>
<sequence length="37" mass="4190">MEDTTAERGLTATPRIVRQVRHTNTPEEQIVLVNLLS</sequence>
<reference evidence="1" key="1">
    <citation type="submission" date="2020-11" db="EMBL/GenBank/DDBJ databases">
        <authorList>
            <person name="Koelle M."/>
            <person name="Horta M.A.C."/>
            <person name="Nowrousian M."/>
            <person name="Ohm R.A."/>
            <person name="Benz P."/>
            <person name="Pilgard A."/>
        </authorList>
    </citation>
    <scope>NUCLEOTIDE SEQUENCE</scope>
    <source>
        <strain evidence="1">FPRL280</strain>
    </source>
</reference>
<protein>
    <submittedName>
        <fullName evidence="1">Uncharacterized protein</fullName>
    </submittedName>
</protein>
<comment type="caution">
    <text evidence="1">The sequence shown here is derived from an EMBL/GenBank/DDBJ whole genome shotgun (WGS) entry which is preliminary data.</text>
</comment>
<organism evidence="1 2">
    <name type="scientific">Rhodonia placenta</name>
    <dbReference type="NCBI Taxonomy" id="104341"/>
    <lineage>
        <taxon>Eukaryota</taxon>
        <taxon>Fungi</taxon>
        <taxon>Dikarya</taxon>
        <taxon>Basidiomycota</taxon>
        <taxon>Agaricomycotina</taxon>
        <taxon>Agaricomycetes</taxon>
        <taxon>Polyporales</taxon>
        <taxon>Adustoporiaceae</taxon>
        <taxon>Rhodonia</taxon>
    </lineage>
</organism>
<dbReference type="EMBL" id="JADOXO010000023">
    <property type="protein sequence ID" value="KAF9819006.1"/>
    <property type="molecule type" value="Genomic_DNA"/>
</dbReference>
<dbReference type="Proteomes" id="UP000639403">
    <property type="component" value="Unassembled WGS sequence"/>
</dbReference>
<accession>A0A8H7U4K3</accession>
<reference evidence="1" key="2">
    <citation type="journal article" name="Front. Microbiol.">
        <title>Degradative Capacity of Two Strains of Rhodonia placenta: From Phenotype to Genotype.</title>
        <authorList>
            <person name="Kolle M."/>
            <person name="Horta M.A.C."/>
            <person name="Nowrousian M."/>
            <person name="Ohm R.A."/>
            <person name="Benz J.P."/>
            <person name="Pilgard A."/>
        </authorList>
    </citation>
    <scope>NUCLEOTIDE SEQUENCE</scope>
    <source>
        <strain evidence="1">FPRL280</strain>
    </source>
</reference>
<proteinExistence type="predicted"/>
<dbReference type="AlphaFoldDB" id="A0A8H7U4K3"/>
<evidence type="ECO:0000313" key="2">
    <source>
        <dbReference type="Proteomes" id="UP000639403"/>
    </source>
</evidence>
<evidence type="ECO:0000313" key="1">
    <source>
        <dbReference type="EMBL" id="KAF9819006.1"/>
    </source>
</evidence>